<dbReference type="EMBL" id="BAAAFI010000002">
    <property type="protein sequence ID" value="GAA0877629.1"/>
    <property type="molecule type" value="Genomic_DNA"/>
</dbReference>
<sequence length="80" mass="9505">MRNNSFLSYYKTILEKVSFDNRLVEKEYWKAKQLLKEPEAHELDNWMINTGLIGKISVEPIGNTAFQSNHLSRKYLTQRE</sequence>
<evidence type="ECO:0000313" key="2">
    <source>
        <dbReference type="Proteomes" id="UP001500469"/>
    </source>
</evidence>
<proteinExistence type="predicted"/>
<protein>
    <submittedName>
        <fullName evidence="1">Uncharacterized protein</fullName>
    </submittedName>
</protein>
<evidence type="ECO:0000313" key="1">
    <source>
        <dbReference type="EMBL" id="GAA0877629.1"/>
    </source>
</evidence>
<dbReference type="RefSeq" id="WP_343848321.1">
    <property type="nucleotide sequence ID" value="NZ_BAAAFI010000002.1"/>
</dbReference>
<comment type="caution">
    <text evidence="1">The sequence shown here is derived from an EMBL/GenBank/DDBJ whole genome shotgun (WGS) entry which is preliminary data.</text>
</comment>
<accession>A0ABN1MWC7</accession>
<keyword evidence="2" id="KW-1185">Reference proteome</keyword>
<organism evidence="1 2">
    <name type="scientific">Algoriphagus jejuensis</name>
    <dbReference type="NCBI Taxonomy" id="419934"/>
    <lineage>
        <taxon>Bacteria</taxon>
        <taxon>Pseudomonadati</taxon>
        <taxon>Bacteroidota</taxon>
        <taxon>Cytophagia</taxon>
        <taxon>Cytophagales</taxon>
        <taxon>Cyclobacteriaceae</taxon>
        <taxon>Algoriphagus</taxon>
    </lineage>
</organism>
<name>A0ABN1MWC7_9BACT</name>
<gene>
    <name evidence="1" type="ORF">GCM10009119_05970</name>
</gene>
<dbReference type="Proteomes" id="UP001500469">
    <property type="component" value="Unassembled WGS sequence"/>
</dbReference>
<reference evidence="1 2" key="1">
    <citation type="journal article" date="2019" name="Int. J. Syst. Evol. Microbiol.">
        <title>The Global Catalogue of Microorganisms (GCM) 10K type strain sequencing project: providing services to taxonomists for standard genome sequencing and annotation.</title>
        <authorList>
            <consortium name="The Broad Institute Genomics Platform"/>
            <consortium name="The Broad Institute Genome Sequencing Center for Infectious Disease"/>
            <person name="Wu L."/>
            <person name="Ma J."/>
        </authorList>
    </citation>
    <scope>NUCLEOTIDE SEQUENCE [LARGE SCALE GENOMIC DNA]</scope>
    <source>
        <strain evidence="1 2">JCM 16112</strain>
    </source>
</reference>